<evidence type="ECO:0000256" key="2">
    <source>
        <dbReference type="ARBA" id="ARBA00022801"/>
    </source>
</evidence>
<name>A0ABV8SZ77_9GAMM</name>
<dbReference type="GO" id="GO:0016787">
    <property type="term" value="F:hydrolase activity"/>
    <property type="evidence" value="ECO:0007669"/>
    <property type="project" value="UniProtKB-KW"/>
</dbReference>
<sequence>MKSMPATLGGIVAAAMLMPIVSMADASVEEFKNPPMSARPRVWWHWMGGNITAEGAALDLEWMKRIGLGGVHVFSGAMGDLKVVPEPVPFMSSTWQQVFRQSLETTRRAGMELTIAGSPGWSQTGGPWVAPADAMKKYVWSESHIEGGRPFRGLLERPPTTSGPFLGASLHAKPGETMPELYKDSFVVAFRTPAAEVRSAQPAFTTGAGTIDLSPIARGDLANVIKLPIVAGTRSAWVQMQYAKPTEVSALTLAVASPVVAGVEVQVSEDGQQFRSLMQTAPRAINTIDVPGPQRMYAFSPTVGKLFRVVLTAPPPPEPLPGLPKAFPRAKPATEFAIMRLQLETGARLDHFEAKAGFEPTIGSNQDTPQLPADSRAIIRNSQVFNLTSRMSADGRLDWTPPPGEWTVLRFGYSLTGHKNGPAESGATGLEVDKLDPEAVKRYLDAYLDMYASASGGQLGPNGVEHLLTDSWEAGVQNWTPKFVDAFRALRGYDPLPYFPVLAGRIVESIDTSERFLWDFRQTLKDRVADSHHGVIAKELRARGMGYYSEAQGDTPRAIADGMTLKARSDVPTAEYWYRPFATAPGQPSLKADLEEAASAAHVYGKPFAAAEALTVAAGDDRWGFSPAMLKPVADEIFARGINRILIHESHLQPLIDKKPGLTLSIFGQFFTRNETWAEHAKPWIDYLARTSYLLQQGQYIADIAYFYGEEKNLTELFRDRFNTDVPPGYRYDYINPEALLTRLSVKDGRIVTPSGMSYRILYMPAHVTRYTLPALRKVRELVSAGAVIVGPKPTGGLGLAGSDDDVRAIAQEVWGQAPSRTSHAFGHGRVYETSDLAPVLAAEKIAADVSFSGAASDARLLTTHRRSGESDIYFISNQQARPETVEVTFRVTGSAPELWRAETASIEKLSYRLDGDGVSTPLKLDPHEAVFIVFRRKAEQKEWTAPKLEEALTTVDGPWSVSFESGRGAPPTATFDQLVSWPDIEAPGIRYFSGGATYSKQIKVATGWLAGGKRVHLDLGTVHELATVMVNGKPVGTAWHAPYRLDITDALRRGENKLEIKVVNLWPNRLIGDKQPGATPVTFAPQSPYNANSPLLPSGLLGPVQLIGVSETKSSSVHE</sequence>
<feature type="domain" description="Beta-mannosidase-like galactose-binding" evidence="4">
    <location>
        <begin position="998"/>
        <end position="1069"/>
    </location>
</feature>
<dbReference type="Gene3D" id="2.60.120.260">
    <property type="entry name" value="Galactose-binding domain-like"/>
    <property type="match status" value="1"/>
</dbReference>
<evidence type="ECO:0000313" key="6">
    <source>
        <dbReference type="Proteomes" id="UP001595904"/>
    </source>
</evidence>
<dbReference type="Pfam" id="PF17132">
    <property type="entry name" value="Glyco_hydro_106"/>
    <property type="match status" value="1"/>
</dbReference>
<dbReference type="InterPro" id="IPR008979">
    <property type="entry name" value="Galactose-bd-like_sf"/>
</dbReference>
<protein>
    <submittedName>
        <fullName evidence="5">Glycosyl hydrolase</fullName>
    </submittedName>
</protein>
<dbReference type="Pfam" id="PF22666">
    <property type="entry name" value="Glyco_hydro_2_N2"/>
    <property type="match status" value="1"/>
</dbReference>
<organism evidence="5 6">
    <name type="scientific">Steroidobacter flavus</name>
    <dbReference type="NCBI Taxonomy" id="1842136"/>
    <lineage>
        <taxon>Bacteria</taxon>
        <taxon>Pseudomonadati</taxon>
        <taxon>Pseudomonadota</taxon>
        <taxon>Gammaproteobacteria</taxon>
        <taxon>Steroidobacterales</taxon>
        <taxon>Steroidobacteraceae</taxon>
        <taxon>Steroidobacter</taxon>
    </lineage>
</organism>
<dbReference type="EMBL" id="JBHSDU010000014">
    <property type="protein sequence ID" value="MFC4312060.1"/>
    <property type="molecule type" value="Genomic_DNA"/>
</dbReference>
<feature type="chain" id="PRO_5047342440" evidence="3">
    <location>
        <begin position="25"/>
        <end position="1120"/>
    </location>
</feature>
<accession>A0ABV8SZ77</accession>
<dbReference type="Proteomes" id="UP001595904">
    <property type="component" value="Unassembled WGS sequence"/>
</dbReference>
<evidence type="ECO:0000313" key="5">
    <source>
        <dbReference type="EMBL" id="MFC4312060.1"/>
    </source>
</evidence>
<dbReference type="InterPro" id="IPR054593">
    <property type="entry name" value="Beta-mannosidase-like_N2"/>
</dbReference>
<dbReference type="SUPFAM" id="SSF49785">
    <property type="entry name" value="Galactose-binding domain-like"/>
    <property type="match status" value="2"/>
</dbReference>
<keyword evidence="1 3" id="KW-0732">Signal</keyword>
<evidence type="ECO:0000256" key="3">
    <source>
        <dbReference type="SAM" id="SignalP"/>
    </source>
</evidence>
<proteinExistence type="predicted"/>
<feature type="signal peptide" evidence="3">
    <location>
        <begin position="1"/>
        <end position="24"/>
    </location>
</feature>
<evidence type="ECO:0000259" key="4">
    <source>
        <dbReference type="Pfam" id="PF22666"/>
    </source>
</evidence>
<dbReference type="PANTHER" id="PTHR43817">
    <property type="entry name" value="GLYCOSYL HYDROLASE"/>
    <property type="match status" value="1"/>
</dbReference>
<evidence type="ECO:0000256" key="1">
    <source>
        <dbReference type="ARBA" id="ARBA00022729"/>
    </source>
</evidence>
<dbReference type="PANTHER" id="PTHR43817:SF1">
    <property type="entry name" value="HYDROLASE, FAMILY 43, PUTATIVE (AFU_ORTHOLOGUE AFUA_3G01660)-RELATED"/>
    <property type="match status" value="1"/>
</dbReference>
<dbReference type="NCBIfam" id="NF045579">
    <property type="entry name" value="rhamnoside_JR"/>
    <property type="match status" value="1"/>
</dbReference>
<gene>
    <name evidence="5" type="ORF">ACFPN2_23470</name>
</gene>
<reference evidence="6" key="1">
    <citation type="journal article" date="2019" name="Int. J. Syst. Evol. Microbiol.">
        <title>The Global Catalogue of Microorganisms (GCM) 10K type strain sequencing project: providing services to taxonomists for standard genome sequencing and annotation.</title>
        <authorList>
            <consortium name="The Broad Institute Genomics Platform"/>
            <consortium name="The Broad Institute Genome Sequencing Center for Infectious Disease"/>
            <person name="Wu L."/>
            <person name="Ma J."/>
        </authorList>
    </citation>
    <scope>NUCLEOTIDE SEQUENCE [LARGE SCALE GENOMIC DNA]</scope>
    <source>
        <strain evidence="6">CGMCC 1.10759</strain>
    </source>
</reference>
<comment type="caution">
    <text evidence="5">The sequence shown here is derived from an EMBL/GenBank/DDBJ whole genome shotgun (WGS) entry which is preliminary data.</text>
</comment>
<keyword evidence="2 5" id="KW-0378">Hydrolase</keyword>
<keyword evidence="6" id="KW-1185">Reference proteome</keyword>